<comment type="subcellular location">
    <subcellularLocation>
        <location evidence="1">Cell membrane</location>
        <topology evidence="1">Multi-pass membrane protein</topology>
    </subcellularLocation>
</comment>
<dbReference type="PANTHER" id="PTHR30294">
    <property type="entry name" value="MEMBRANE COMPONENT OF ABC TRANSPORTER YHHJ-RELATED"/>
    <property type="match status" value="1"/>
</dbReference>
<dbReference type="Proteomes" id="UP001057860">
    <property type="component" value="Chromosome"/>
</dbReference>
<dbReference type="Gene3D" id="3.40.1710.10">
    <property type="entry name" value="abc type-2 transporter like domain"/>
    <property type="match status" value="1"/>
</dbReference>
<evidence type="ECO:0000256" key="2">
    <source>
        <dbReference type="ARBA" id="ARBA00007783"/>
    </source>
</evidence>
<dbReference type="InterPro" id="IPR013525">
    <property type="entry name" value="ABC2_TM"/>
</dbReference>
<evidence type="ECO:0000256" key="1">
    <source>
        <dbReference type="ARBA" id="ARBA00004651"/>
    </source>
</evidence>
<dbReference type="Pfam" id="PF12698">
    <property type="entry name" value="ABC2_membrane_3"/>
    <property type="match status" value="1"/>
</dbReference>
<feature type="transmembrane region" description="Helical" evidence="8">
    <location>
        <begin position="318"/>
        <end position="336"/>
    </location>
</feature>
<evidence type="ECO:0000256" key="6">
    <source>
        <dbReference type="ARBA" id="ARBA00022989"/>
    </source>
</evidence>
<feature type="transmembrane region" description="Helical" evidence="8">
    <location>
        <begin position="206"/>
        <end position="229"/>
    </location>
</feature>
<dbReference type="PANTHER" id="PTHR30294:SF29">
    <property type="entry name" value="MULTIDRUG ABC TRANSPORTER PERMEASE YBHS-RELATED"/>
    <property type="match status" value="1"/>
</dbReference>
<dbReference type="PROSITE" id="PS51012">
    <property type="entry name" value="ABC_TM2"/>
    <property type="match status" value="1"/>
</dbReference>
<feature type="transmembrane region" description="Helical" evidence="8">
    <location>
        <begin position="54"/>
        <end position="71"/>
    </location>
</feature>
<keyword evidence="4" id="KW-1003">Cell membrane</keyword>
<evidence type="ECO:0000313" key="11">
    <source>
        <dbReference type="Proteomes" id="UP001057860"/>
    </source>
</evidence>
<sequence length="401" mass="44206">MTEPSLLATDKLPVNKLPESEGGAYQDTGFSWRRLRALCRKETRQILRDPSSGLIAFVIPLLLLFIFGYGINLDSSKLHVGILMEQQSKPAQDLANAFASSPYISPQISDNRQALIQAMQAGKIRGLIVIPNDFAEQLARPESKAPIQVITDGSEPNTANFVQGYAQGVWQIWQQQQAQNLGQTNDPLIEIQVRYWFNPAAISRHFIIPGAITIIMTVIGAILTSLVIAREWERGTMEALLSTQVTRSELLLSKLIPYYVLGMVAMTLCMVVSVFILGVPYRGSLWILFVITSLFLASTLGMGLLISTITRNQFNAAMIALNAAFLPAVMLSGFIFEIDSMPAIVRAVTYIIPARYFVSSLQSLFLAGNIGTVLVINLLFLIASAAVFIGLTAWKTHRRLD</sequence>
<dbReference type="InterPro" id="IPR047817">
    <property type="entry name" value="ABC2_TM_bact-type"/>
</dbReference>
<name>A0ABY5UPR4_9GAMM</name>
<evidence type="ECO:0000259" key="9">
    <source>
        <dbReference type="PROSITE" id="PS51012"/>
    </source>
</evidence>
<keyword evidence="6 8" id="KW-1133">Transmembrane helix</keyword>
<feature type="transmembrane region" description="Helical" evidence="8">
    <location>
        <begin position="370"/>
        <end position="394"/>
    </location>
</feature>
<accession>A0ABY5UPR4</accession>
<keyword evidence="3" id="KW-0813">Transport</keyword>
<protein>
    <submittedName>
        <fullName evidence="10">ABC transporter permease</fullName>
    </submittedName>
</protein>
<gene>
    <name evidence="10" type="ORF">N0H69_17985</name>
</gene>
<evidence type="ECO:0000313" key="10">
    <source>
        <dbReference type="EMBL" id="UWM44540.1"/>
    </source>
</evidence>
<proteinExistence type="inferred from homology"/>
<feature type="transmembrane region" description="Helical" evidence="8">
    <location>
        <begin position="256"/>
        <end position="279"/>
    </location>
</feature>
<keyword evidence="11" id="KW-1185">Reference proteome</keyword>
<evidence type="ECO:0000256" key="8">
    <source>
        <dbReference type="SAM" id="Phobius"/>
    </source>
</evidence>
<evidence type="ECO:0000256" key="5">
    <source>
        <dbReference type="ARBA" id="ARBA00022692"/>
    </source>
</evidence>
<comment type="similarity">
    <text evidence="2">Belongs to the ABC-2 integral membrane protein family.</text>
</comment>
<evidence type="ECO:0000256" key="3">
    <source>
        <dbReference type="ARBA" id="ARBA00022448"/>
    </source>
</evidence>
<feature type="transmembrane region" description="Helical" evidence="8">
    <location>
        <begin position="285"/>
        <end position="306"/>
    </location>
</feature>
<evidence type="ECO:0000256" key="4">
    <source>
        <dbReference type="ARBA" id="ARBA00022475"/>
    </source>
</evidence>
<evidence type="ECO:0000256" key="7">
    <source>
        <dbReference type="ARBA" id="ARBA00023136"/>
    </source>
</evidence>
<dbReference type="EMBL" id="CP104006">
    <property type="protein sequence ID" value="UWM44540.1"/>
    <property type="molecule type" value="Genomic_DNA"/>
</dbReference>
<keyword evidence="7 8" id="KW-0472">Membrane</keyword>
<reference evidence="10" key="1">
    <citation type="submission" date="2022-08" db="EMBL/GenBank/DDBJ databases">
        <authorList>
            <person name="Bogun A."/>
            <person name="Kislichkina A."/>
            <person name="Solomentsev V."/>
            <person name="Skryabin Y."/>
            <person name="Sizova A."/>
            <person name="Platonov M."/>
            <person name="Dentovskaya S."/>
        </authorList>
    </citation>
    <scope>NUCLEOTIDE SEQUENCE</scope>
    <source>
        <strain evidence="10">SCPM-O-B-7604</strain>
    </source>
</reference>
<keyword evidence="5 8" id="KW-0812">Transmembrane</keyword>
<dbReference type="GeneID" id="75141930"/>
<dbReference type="InterPro" id="IPR051449">
    <property type="entry name" value="ABC-2_transporter_component"/>
</dbReference>
<dbReference type="RefSeq" id="WP_050151614.1">
    <property type="nucleotide sequence ID" value="NZ_CP104006.1"/>
</dbReference>
<feature type="domain" description="ABC transmembrane type-2" evidence="9">
    <location>
        <begin position="159"/>
        <end position="399"/>
    </location>
</feature>
<organism evidence="10 11">
    <name type="scientific">Yersinia alsatica</name>
    <dbReference type="NCBI Taxonomy" id="2890317"/>
    <lineage>
        <taxon>Bacteria</taxon>
        <taxon>Pseudomonadati</taxon>
        <taxon>Pseudomonadota</taxon>
        <taxon>Gammaproteobacteria</taxon>
        <taxon>Enterobacterales</taxon>
        <taxon>Yersiniaceae</taxon>
        <taxon>Yersinia</taxon>
    </lineage>
</organism>